<proteinExistence type="predicted"/>
<dbReference type="AlphaFoldDB" id="A0A1S8WU96"/>
<evidence type="ECO:0000313" key="1">
    <source>
        <dbReference type="EMBL" id="OON18099.1"/>
    </source>
</evidence>
<organism evidence="1 2">
    <name type="scientific">Opisthorchis viverrini</name>
    <name type="common">Southeast Asian liver fluke</name>
    <dbReference type="NCBI Taxonomy" id="6198"/>
    <lineage>
        <taxon>Eukaryota</taxon>
        <taxon>Metazoa</taxon>
        <taxon>Spiralia</taxon>
        <taxon>Lophotrochozoa</taxon>
        <taxon>Platyhelminthes</taxon>
        <taxon>Trematoda</taxon>
        <taxon>Digenea</taxon>
        <taxon>Opisthorchiida</taxon>
        <taxon>Opisthorchiata</taxon>
        <taxon>Opisthorchiidae</taxon>
        <taxon>Opisthorchis</taxon>
    </lineage>
</organism>
<protein>
    <submittedName>
        <fullName evidence="1">Uncharacterized protein</fullName>
    </submittedName>
</protein>
<sequence length="108" mass="12101">MIPGVCSNFNAKASTESVFHPSVILRSFYESHNGGSYVALSYHIKTNKIFFHLQARTSEMCLLPLTGLRYADRTALAKITQCKRNSRYGNKSLMLLARRFADAPGLQT</sequence>
<accession>A0A1S8WU96</accession>
<evidence type="ECO:0000313" key="2">
    <source>
        <dbReference type="Proteomes" id="UP000243686"/>
    </source>
</evidence>
<dbReference type="Proteomes" id="UP000243686">
    <property type="component" value="Unassembled WGS sequence"/>
</dbReference>
<reference evidence="1 2" key="1">
    <citation type="submission" date="2015-03" db="EMBL/GenBank/DDBJ databases">
        <title>Draft genome of the nematode, Opisthorchis viverrini.</title>
        <authorList>
            <person name="Mitreva M."/>
        </authorList>
    </citation>
    <scope>NUCLEOTIDE SEQUENCE [LARGE SCALE GENOMIC DNA]</scope>
    <source>
        <strain evidence="1">Khon Kaen</strain>
    </source>
</reference>
<keyword evidence="2" id="KW-1185">Reference proteome</keyword>
<gene>
    <name evidence="1" type="ORF">X801_06055</name>
</gene>
<name>A0A1S8WU96_OPIVI</name>
<dbReference type="EMBL" id="KV894543">
    <property type="protein sequence ID" value="OON18099.1"/>
    <property type="molecule type" value="Genomic_DNA"/>
</dbReference>